<evidence type="ECO:0000256" key="7">
    <source>
        <dbReference type="ARBA" id="ARBA00022777"/>
    </source>
</evidence>
<reference evidence="14" key="1">
    <citation type="submission" date="2020-01" db="EMBL/GenBank/DDBJ databases">
        <title>Phosphoaccumulans saitamaens gen. nov., sp. nov., a polyphosphate accumulating bacterium isolated from surface river water.</title>
        <authorList>
            <person name="Watanabe K."/>
            <person name="Suda W."/>
        </authorList>
    </citation>
    <scope>NUCLEOTIDE SEQUENCE [LARGE SCALE GENOMIC DNA]</scope>
    <source>
        <strain evidence="14">ICHIAU1</strain>
    </source>
</reference>
<sequence length="719" mass="78539">MRLALFIMTLVSVALLFLLTQASANTDFFARHYAWLVGLNVVLGLAMVLVIGVQLFRLWRDHRHQIFGARLKFRLMLMLAIMALVPGALIYAVSVQFVTRSIESWFDVRVEQALEAGLNLGRDALEGVTVGLVSTTRDAALAIAQRDASQAPAVLAKLKQVTGAQATTLLQVSGNRIDVLATTQAPGEMPVLPLPAQVAEARKSGAFSVIEADATGSPVLRAMVLLPSASAQQPSNRFLEAVVPVPSKLAADSEAVQSVYREYRELELARDGLTRLYAITLTLTLLLALAAAFSAAFILARRFTAPLTILAEGTQAVAAGDFSPKQTVVSNDELGILTQSFNRMTFQLREAHTETERHRADLERARAYLQEVLDNLSAGVLAFDRRFVLKAVNGAAKTLLAEDWVGLISEPLEAWPRQEHLARTIRDGFAQHGDASWQLEVERVLQDGRKQQLMVHGSELPEQSGGGYVVVFDDITELIAAQRATAWGEVARRLAHEIKNPLTPIQLAAERLEHKLAKHLADADADMLQRSTRTIVNQVQAMKHMVDSFRDYARLPPANLMALDLNELLRDMLVLYESSKTPIKAELAAALPKIKGDPTQLRQIIHNLIRNAQDATEGLVGAKIDVITRLTGKHVCLMIADTGPGFPAEIMANAFEPYVTTKPKGTGLGLPIVKKIIEEHGGKIALANRDTGGAEIRITLRMVDDIESSNQEPRKSVGA</sequence>
<dbReference type="InterPro" id="IPR035965">
    <property type="entry name" value="PAS-like_dom_sf"/>
</dbReference>
<dbReference type="SUPFAM" id="SSF47384">
    <property type="entry name" value="Homodimeric domain of signal transducing histidine kinase"/>
    <property type="match status" value="1"/>
</dbReference>
<evidence type="ECO:0000256" key="5">
    <source>
        <dbReference type="ARBA" id="ARBA00022679"/>
    </source>
</evidence>
<name>A0A7R6R5B6_9RHOO</name>
<evidence type="ECO:0000256" key="6">
    <source>
        <dbReference type="ARBA" id="ARBA00022741"/>
    </source>
</evidence>
<dbReference type="InterPro" id="IPR036890">
    <property type="entry name" value="HATPase_C_sf"/>
</dbReference>
<keyword evidence="6" id="KW-0547">Nucleotide-binding</keyword>
<evidence type="ECO:0000256" key="3">
    <source>
        <dbReference type="ARBA" id="ARBA00012438"/>
    </source>
</evidence>
<comment type="catalytic activity">
    <reaction evidence="1">
        <text>ATP + protein L-histidine = ADP + protein N-phospho-L-histidine.</text>
        <dbReference type="EC" id="2.7.13.3"/>
    </reaction>
</comment>
<dbReference type="InterPro" id="IPR003594">
    <property type="entry name" value="HATPase_dom"/>
</dbReference>
<dbReference type="Pfam" id="PF00512">
    <property type="entry name" value="HisKA"/>
    <property type="match status" value="1"/>
</dbReference>
<dbReference type="Proteomes" id="UP000463961">
    <property type="component" value="Chromosome"/>
</dbReference>
<dbReference type="PIRSF" id="PIRSF037532">
    <property type="entry name" value="STHK_NtrY"/>
    <property type="match status" value="1"/>
</dbReference>
<dbReference type="CDD" id="cd00082">
    <property type="entry name" value="HisKA"/>
    <property type="match status" value="1"/>
</dbReference>
<dbReference type="PANTHER" id="PTHR43065">
    <property type="entry name" value="SENSOR HISTIDINE KINASE"/>
    <property type="match status" value="1"/>
</dbReference>
<protein>
    <recommendedName>
        <fullName evidence="3">histidine kinase</fullName>
        <ecNumber evidence="3">2.7.13.3</ecNumber>
    </recommendedName>
</protein>
<dbReference type="SUPFAM" id="SSF55874">
    <property type="entry name" value="ATPase domain of HSP90 chaperone/DNA topoisomerase II/histidine kinase"/>
    <property type="match status" value="1"/>
</dbReference>
<dbReference type="EC" id="2.7.13.3" evidence="3"/>
<evidence type="ECO:0000313" key="13">
    <source>
        <dbReference type="EMBL" id="BBU68224.1"/>
    </source>
</evidence>
<dbReference type="PROSITE" id="PS50885">
    <property type="entry name" value="HAMP"/>
    <property type="match status" value="1"/>
</dbReference>
<comment type="subcellular location">
    <subcellularLocation>
        <location evidence="2">Membrane</location>
    </subcellularLocation>
</comment>
<dbReference type="SUPFAM" id="SSF55785">
    <property type="entry name" value="PYP-like sensor domain (PAS domain)"/>
    <property type="match status" value="1"/>
</dbReference>
<dbReference type="GO" id="GO:0000155">
    <property type="term" value="F:phosphorelay sensor kinase activity"/>
    <property type="evidence" value="ECO:0007669"/>
    <property type="project" value="InterPro"/>
</dbReference>
<dbReference type="PRINTS" id="PR00344">
    <property type="entry name" value="BCTRLSENSOR"/>
</dbReference>
<dbReference type="PROSITE" id="PS50109">
    <property type="entry name" value="HIS_KIN"/>
    <property type="match status" value="1"/>
</dbReference>
<evidence type="ECO:0000256" key="1">
    <source>
        <dbReference type="ARBA" id="ARBA00000085"/>
    </source>
</evidence>
<keyword evidence="7 13" id="KW-0418">Kinase</keyword>
<evidence type="ECO:0000256" key="10">
    <source>
        <dbReference type="SAM" id="Phobius"/>
    </source>
</evidence>
<dbReference type="Pfam" id="PF00672">
    <property type="entry name" value="HAMP"/>
    <property type="match status" value="1"/>
</dbReference>
<evidence type="ECO:0000256" key="8">
    <source>
        <dbReference type="ARBA" id="ARBA00022840"/>
    </source>
</evidence>
<dbReference type="SMART" id="SM00388">
    <property type="entry name" value="HisKA"/>
    <property type="match status" value="1"/>
</dbReference>
<dbReference type="InterPro" id="IPR004358">
    <property type="entry name" value="Sig_transdc_His_kin-like_C"/>
</dbReference>
<feature type="transmembrane region" description="Helical" evidence="10">
    <location>
        <begin position="276"/>
        <end position="300"/>
    </location>
</feature>
<dbReference type="Gene3D" id="3.30.450.20">
    <property type="entry name" value="PAS domain"/>
    <property type="match status" value="1"/>
</dbReference>
<dbReference type="InterPro" id="IPR005467">
    <property type="entry name" value="His_kinase_dom"/>
</dbReference>
<proteinExistence type="predicted"/>
<evidence type="ECO:0000259" key="11">
    <source>
        <dbReference type="PROSITE" id="PS50109"/>
    </source>
</evidence>
<dbReference type="InterPro" id="IPR036097">
    <property type="entry name" value="HisK_dim/P_sf"/>
</dbReference>
<dbReference type="Gene3D" id="1.10.287.130">
    <property type="match status" value="1"/>
</dbReference>
<dbReference type="CDD" id="cd06225">
    <property type="entry name" value="HAMP"/>
    <property type="match status" value="1"/>
</dbReference>
<dbReference type="InterPro" id="IPR017232">
    <property type="entry name" value="NtrY"/>
</dbReference>
<gene>
    <name evidence="13" type="ORF">ICHIAU1_05070</name>
</gene>
<keyword evidence="4" id="KW-0597">Phosphoprotein</keyword>
<dbReference type="Gene3D" id="3.30.565.10">
    <property type="entry name" value="Histidine kinase-like ATPase, C-terminal domain"/>
    <property type="match status" value="1"/>
</dbReference>
<evidence type="ECO:0000313" key="14">
    <source>
        <dbReference type="Proteomes" id="UP000463961"/>
    </source>
</evidence>
<evidence type="ECO:0000256" key="4">
    <source>
        <dbReference type="ARBA" id="ARBA00022553"/>
    </source>
</evidence>
<evidence type="ECO:0000256" key="9">
    <source>
        <dbReference type="ARBA" id="ARBA00023012"/>
    </source>
</evidence>
<keyword evidence="5" id="KW-0808">Transferase</keyword>
<keyword evidence="8" id="KW-0067">ATP-binding</keyword>
<dbReference type="InterPro" id="IPR003661">
    <property type="entry name" value="HisK_dim/P_dom"/>
</dbReference>
<dbReference type="RefSeq" id="WP_162048845.1">
    <property type="nucleotide sequence ID" value="NZ_AP022345.1"/>
</dbReference>
<dbReference type="Pfam" id="PF02518">
    <property type="entry name" value="HATPase_c"/>
    <property type="match status" value="1"/>
</dbReference>
<dbReference type="GO" id="GO:0016020">
    <property type="term" value="C:membrane"/>
    <property type="evidence" value="ECO:0007669"/>
    <property type="project" value="UniProtKB-SubCell"/>
</dbReference>
<keyword evidence="14" id="KW-1185">Reference proteome</keyword>
<dbReference type="Gene3D" id="6.10.340.10">
    <property type="match status" value="1"/>
</dbReference>
<feature type="transmembrane region" description="Helical" evidence="10">
    <location>
        <begin position="77"/>
        <end position="98"/>
    </location>
</feature>
<keyword evidence="10" id="KW-0812">Transmembrane</keyword>
<dbReference type="EMBL" id="AP022345">
    <property type="protein sequence ID" value="BBU68224.1"/>
    <property type="molecule type" value="Genomic_DNA"/>
</dbReference>
<evidence type="ECO:0000259" key="12">
    <source>
        <dbReference type="PROSITE" id="PS50885"/>
    </source>
</evidence>
<dbReference type="SUPFAM" id="SSF158472">
    <property type="entry name" value="HAMP domain-like"/>
    <property type="match status" value="1"/>
</dbReference>
<organism evidence="13 14">
    <name type="scientific">Fluviibacter phosphoraccumulans</name>
    <dbReference type="NCBI Taxonomy" id="1751046"/>
    <lineage>
        <taxon>Bacteria</taxon>
        <taxon>Pseudomonadati</taxon>
        <taxon>Pseudomonadota</taxon>
        <taxon>Betaproteobacteria</taxon>
        <taxon>Rhodocyclales</taxon>
        <taxon>Fluviibacteraceae</taxon>
        <taxon>Fluviibacter</taxon>
    </lineage>
</organism>
<dbReference type="SMART" id="SM00387">
    <property type="entry name" value="HATPase_c"/>
    <property type="match status" value="1"/>
</dbReference>
<feature type="domain" description="HAMP" evidence="12">
    <location>
        <begin position="301"/>
        <end position="353"/>
    </location>
</feature>
<dbReference type="GO" id="GO:0005524">
    <property type="term" value="F:ATP binding"/>
    <property type="evidence" value="ECO:0007669"/>
    <property type="project" value="UniProtKB-KW"/>
</dbReference>
<feature type="transmembrane region" description="Helical" evidence="10">
    <location>
        <begin position="34"/>
        <end position="56"/>
    </location>
</feature>
<accession>A0A7R6R5B6</accession>
<dbReference type="SMART" id="SM00304">
    <property type="entry name" value="HAMP"/>
    <property type="match status" value="1"/>
</dbReference>
<dbReference type="PANTHER" id="PTHR43065:SF10">
    <property type="entry name" value="PEROXIDE STRESS-ACTIVATED HISTIDINE KINASE MAK3"/>
    <property type="match status" value="1"/>
</dbReference>
<keyword evidence="10" id="KW-0472">Membrane</keyword>
<dbReference type="AlphaFoldDB" id="A0A7R6R5B6"/>
<dbReference type="OrthoDB" id="9815750at2"/>
<evidence type="ECO:0000256" key="2">
    <source>
        <dbReference type="ARBA" id="ARBA00004370"/>
    </source>
</evidence>
<dbReference type="InterPro" id="IPR003660">
    <property type="entry name" value="HAMP_dom"/>
</dbReference>
<keyword evidence="10" id="KW-1133">Transmembrane helix</keyword>
<feature type="domain" description="Histidine kinase" evidence="11">
    <location>
        <begin position="493"/>
        <end position="704"/>
    </location>
</feature>
<keyword evidence="9" id="KW-0902">Two-component regulatory system</keyword>